<accession>A0AAW2DSJ9</accession>
<feature type="domain" description="Terpene synthase N-terminal" evidence="5">
    <location>
        <begin position="42"/>
        <end position="112"/>
    </location>
</feature>
<keyword evidence="2" id="KW-0479">Metal-binding</keyword>
<organism evidence="7 8">
    <name type="scientific">Lithocarpus litseifolius</name>
    <dbReference type="NCBI Taxonomy" id="425828"/>
    <lineage>
        <taxon>Eukaryota</taxon>
        <taxon>Viridiplantae</taxon>
        <taxon>Streptophyta</taxon>
        <taxon>Embryophyta</taxon>
        <taxon>Tracheophyta</taxon>
        <taxon>Spermatophyta</taxon>
        <taxon>Magnoliopsida</taxon>
        <taxon>eudicotyledons</taxon>
        <taxon>Gunneridae</taxon>
        <taxon>Pentapetalae</taxon>
        <taxon>rosids</taxon>
        <taxon>fabids</taxon>
        <taxon>Fagales</taxon>
        <taxon>Fagaceae</taxon>
        <taxon>Lithocarpus</taxon>
    </lineage>
</organism>
<feature type="domain" description="Terpene synthase metal-binding" evidence="6">
    <location>
        <begin position="172"/>
        <end position="381"/>
    </location>
</feature>
<evidence type="ECO:0000259" key="6">
    <source>
        <dbReference type="Pfam" id="PF03936"/>
    </source>
</evidence>
<gene>
    <name evidence="7" type="ORF">SO802_007626</name>
</gene>
<dbReference type="GO" id="GO:0016114">
    <property type="term" value="P:terpenoid biosynthetic process"/>
    <property type="evidence" value="ECO:0007669"/>
    <property type="project" value="InterPro"/>
</dbReference>
<dbReference type="SUPFAM" id="SSF48576">
    <property type="entry name" value="Terpenoid synthases"/>
    <property type="match status" value="1"/>
</dbReference>
<dbReference type="InterPro" id="IPR008930">
    <property type="entry name" value="Terpenoid_cyclase/PrenylTrfase"/>
</dbReference>
<dbReference type="InterPro" id="IPR034741">
    <property type="entry name" value="Terpene_cyclase-like_1_C"/>
</dbReference>
<dbReference type="InterPro" id="IPR001906">
    <property type="entry name" value="Terpene_synth_N"/>
</dbReference>
<dbReference type="Gene3D" id="1.50.10.130">
    <property type="entry name" value="Terpene synthase, N-terminal domain"/>
    <property type="match status" value="1"/>
</dbReference>
<evidence type="ECO:0000256" key="4">
    <source>
        <dbReference type="SAM" id="MobiDB-lite"/>
    </source>
</evidence>
<evidence type="ECO:0000259" key="5">
    <source>
        <dbReference type="Pfam" id="PF01397"/>
    </source>
</evidence>
<keyword evidence="3" id="KW-0460">Magnesium</keyword>
<dbReference type="PANTHER" id="PTHR31225:SF94">
    <property type="entry name" value="ALPHA-FARNESENE SYNTHASE"/>
    <property type="match status" value="1"/>
</dbReference>
<dbReference type="Pfam" id="PF03936">
    <property type="entry name" value="Terpene_synth_C"/>
    <property type="match status" value="1"/>
</dbReference>
<dbReference type="InterPro" id="IPR050148">
    <property type="entry name" value="Terpene_synthase-like"/>
</dbReference>
<sequence length="381" mass="43846">MWKFPIRLRGDESHGSSPSSSGGPEDSSHREEEDDGSIKTMSYMFRGFMDEKAGLFKKSTRTNIKEMLELLEASHLALEGEDIMDAARDFSTETLKDCIPTLDCDLAEQVSHVFELPSQRRVQWFDVKWHIKAYEKDRHMNAMLLEFAKLHFNIVQATLQKELRESSRWWRNLGPSKDLSFARDRLAESFLCSLGFASDPKNTFIRKSLTKFTNLIAIIDDVYDVYGTLEELKLFTNAVNRWDVSETQHLPECLKNCFLALYNTVNDIANEIQKEKDFCNALFVEAKWYNMGYTPSLQEYLSNAWISSAGAIFLVHQFFSMGHEVTKGMEDFLEKNQEIVYSISMIIRLCNDLVTSVAEQERGDAPSSIVCYMREANVSEE</sequence>
<dbReference type="GO" id="GO:0010333">
    <property type="term" value="F:terpene synthase activity"/>
    <property type="evidence" value="ECO:0007669"/>
    <property type="project" value="InterPro"/>
</dbReference>
<dbReference type="Pfam" id="PF01397">
    <property type="entry name" value="Terpene_synth"/>
    <property type="match status" value="1"/>
</dbReference>
<reference evidence="7 8" key="1">
    <citation type="submission" date="2024-01" db="EMBL/GenBank/DDBJ databases">
        <title>A telomere-to-telomere, gap-free genome of sweet tea (Lithocarpus litseifolius).</title>
        <authorList>
            <person name="Zhou J."/>
        </authorList>
    </citation>
    <scope>NUCLEOTIDE SEQUENCE [LARGE SCALE GENOMIC DNA]</scope>
    <source>
        <strain evidence="7">Zhou-2022a</strain>
        <tissue evidence="7">Leaf</tissue>
    </source>
</reference>
<dbReference type="EMBL" id="JAZDWU010000002">
    <property type="protein sequence ID" value="KAL0012518.1"/>
    <property type="molecule type" value="Genomic_DNA"/>
</dbReference>
<feature type="compositionally biased region" description="Low complexity" evidence="4">
    <location>
        <begin position="15"/>
        <end position="25"/>
    </location>
</feature>
<comment type="cofactor">
    <cofactor evidence="1">
        <name>Mg(2+)</name>
        <dbReference type="ChEBI" id="CHEBI:18420"/>
    </cofactor>
</comment>
<dbReference type="SUPFAM" id="SSF48239">
    <property type="entry name" value="Terpenoid cyclases/Protein prenyltransferases"/>
    <property type="match status" value="1"/>
</dbReference>
<evidence type="ECO:0000256" key="1">
    <source>
        <dbReference type="ARBA" id="ARBA00001946"/>
    </source>
</evidence>
<evidence type="ECO:0000256" key="2">
    <source>
        <dbReference type="ARBA" id="ARBA00022723"/>
    </source>
</evidence>
<dbReference type="GO" id="GO:0000287">
    <property type="term" value="F:magnesium ion binding"/>
    <property type="evidence" value="ECO:0007669"/>
    <property type="project" value="InterPro"/>
</dbReference>
<dbReference type="SFLD" id="SFLDS00005">
    <property type="entry name" value="Isoprenoid_Synthase_Type_I"/>
    <property type="match status" value="1"/>
</dbReference>
<keyword evidence="8" id="KW-1185">Reference proteome</keyword>
<name>A0AAW2DSJ9_9ROSI</name>
<evidence type="ECO:0000313" key="8">
    <source>
        <dbReference type="Proteomes" id="UP001459277"/>
    </source>
</evidence>
<protein>
    <submittedName>
        <fullName evidence="7">Uncharacterized protein</fullName>
    </submittedName>
</protein>
<dbReference type="Proteomes" id="UP001459277">
    <property type="component" value="Unassembled WGS sequence"/>
</dbReference>
<dbReference type="Gene3D" id="1.10.600.10">
    <property type="entry name" value="Farnesyl Diphosphate Synthase"/>
    <property type="match status" value="1"/>
</dbReference>
<evidence type="ECO:0000256" key="3">
    <source>
        <dbReference type="ARBA" id="ARBA00022842"/>
    </source>
</evidence>
<dbReference type="InterPro" id="IPR008949">
    <property type="entry name" value="Isoprenoid_synthase_dom_sf"/>
</dbReference>
<evidence type="ECO:0000313" key="7">
    <source>
        <dbReference type="EMBL" id="KAL0012518.1"/>
    </source>
</evidence>
<dbReference type="AlphaFoldDB" id="A0AAW2DSJ9"/>
<dbReference type="InterPro" id="IPR005630">
    <property type="entry name" value="Terpene_synthase_metal-bd"/>
</dbReference>
<dbReference type="PANTHER" id="PTHR31225">
    <property type="entry name" value="OS04G0344100 PROTEIN-RELATED"/>
    <property type="match status" value="1"/>
</dbReference>
<dbReference type="SFLD" id="SFLDG01019">
    <property type="entry name" value="Terpene_Cyclase_Like_1_C_Termi"/>
    <property type="match status" value="1"/>
</dbReference>
<proteinExistence type="predicted"/>
<feature type="region of interest" description="Disordered" evidence="4">
    <location>
        <begin position="1"/>
        <end position="36"/>
    </location>
</feature>
<comment type="caution">
    <text evidence="7">The sequence shown here is derived from an EMBL/GenBank/DDBJ whole genome shotgun (WGS) entry which is preliminary data.</text>
</comment>
<dbReference type="InterPro" id="IPR036965">
    <property type="entry name" value="Terpene_synth_N_sf"/>
</dbReference>